<name>A0A212IUA1_9FIRM</name>
<dbReference type="InterPro" id="IPR052550">
    <property type="entry name" value="Pyrimidine_5'-ntase_YjjG"/>
</dbReference>
<protein>
    <recommendedName>
        <fullName evidence="2">Noncanonical pyrimidine nucleotidase, YjjG family</fullName>
    </recommendedName>
</protein>
<gene>
    <name evidence="1" type="ORF">KL86CLO1_10030</name>
</gene>
<dbReference type="InterPro" id="IPR036412">
    <property type="entry name" value="HAD-like_sf"/>
</dbReference>
<dbReference type="Gene3D" id="3.40.50.1000">
    <property type="entry name" value="HAD superfamily/HAD-like"/>
    <property type="match status" value="1"/>
</dbReference>
<dbReference type="AlphaFoldDB" id="A0A212IUA1"/>
<dbReference type="InterPro" id="IPR011951">
    <property type="entry name" value="HAD-SF_hydro_IA_YjjG/PynA"/>
</dbReference>
<dbReference type="Gene3D" id="1.10.150.240">
    <property type="entry name" value="Putative phosphatase, domain 2"/>
    <property type="match status" value="1"/>
</dbReference>
<dbReference type="SUPFAM" id="SSF56784">
    <property type="entry name" value="HAD-like"/>
    <property type="match status" value="1"/>
</dbReference>
<dbReference type="EMBL" id="FLUN01000001">
    <property type="protein sequence ID" value="SBV90767.1"/>
    <property type="molecule type" value="Genomic_DNA"/>
</dbReference>
<dbReference type="SFLD" id="SFLDG01129">
    <property type="entry name" value="C1.5:_HAD__Beta-PGM__Phosphata"/>
    <property type="match status" value="1"/>
</dbReference>
<dbReference type="Pfam" id="PF00702">
    <property type="entry name" value="Hydrolase"/>
    <property type="match status" value="1"/>
</dbReference>
<dbReference type="NCBIfam" id="TIGR02254">
    <property type="entry name" value="YjjG_YfnB"/>
    <property type="match status" value="1"/>
</dbReference>
<reference evidence="1" key="1">
    <citation type="submission" date="2016-04" db="EMBL/GenBank/DDBJ databases">
        <authorList>
            <person name="Evans L.H."/>
            <person name="Alamgir A."/>
            <person name="Owens N."/>
            <person name="Weber N.D."/>
            <person name="Virtaneva K."/>
            <person name="Barbian K."/>
            <person name="Babar A."/>
            <person name="Rosenke K."/>
        </authorList>
    </citation>
    <scope>NUCLEOTIDE SEQUENCE</scope>
    <source>
        <strain evidence="1">86</strain>
    </source>
</reference>
<sequence length="230" mass="25534">MPRYDYVFFDADNTLFDFDAAELRALNLTLEEYGYPADEATRGYYLAINRALWDAFDRGEAEKDFLVVERFAALQRELGGDHNPAEMNHFYLSRLAEGADLLPGAESLCRALAPHCTLAILTNGLSIAQRGRFSRSPLKEVIPYLFISGEMDCQKPQKIFFDKVLAALELDDPSRAVMVGDSLAADIQGAVNAGLDSIWYAPDGQDPAPDGPQPTYIARNFDDILSTLLK</sequence>
<dbReference type="PANTHER" id="PTHR47478:SF1">
    <property type="entry name" value="PYRIMIDINE 5'-NUCLEOTIDASE YJJG"/>
    <property type="match status" value="1"/>
</dbReference>
<evidence type="ECO:0008006" key="2">
    <source>
        <dbReference type="Google" id="ProtNLM"/>
    </source>
</evidence>
<evidence type="ECO:0000313" key="1">
    <source>
        <dbReference type="EMBL" id="SBV90767.1"/>
    </source>
</evidence>
<organism evidence="1">
    <name type="scientific">uncultured Eubacteriales bacterium</name>
    <dbReference type="NCBI Taxonomy" id="172733"/>
    <lineage>
        <taxon>Bacteria</taxon>
        <taxon>Bacillati</taxon>
        <taxon>Bacillota</taxon>
        <taxon>Clostridia</taxon>
        <taxon>Eubacteriales</taxon>
        <taxon>environmental samples</taxon>
    </lineage>
</organism>
<dbReference type="NCBIfam" id="TIGR01549">
    <property type="entry name" value="HAD-SF-IA-v1"/>
    <property type="match status" value="1"/>
</dbReference>
<accession>A0A212IUA1</accession>
<dbReference type="GO" id="GO:0008253">
    <property type="term" value="F:5'-nucleotidase activity"/>
    <property type="evidence" value="ECO:0007669"/>
    <property type="project" value="InterPro"/>
</dbReference>
<dbReference type="SFLD" id="SFLDS00003">
    <property type="entry name" value="Haloacid_Dehalogenase"/>
    <property type="match status" value="1"/>
</dbReference>
<dbReference type="PANTHER" id="PTHR47478">
    <property type="match status" value="1"/>
</dbReference>
<dbReference type="InterPro" id="IPR023214">
    <property type="entry name" value="HAD_sf"/>
</dbReference>
<dbReference type="InterPro" id="IPR023198">
    <property type="entry name" value="PGP-like_dom2"/>
</dbReference>
<proteinExistence type="predicted"/>
<dbReference type="InterPro" id="IPR006439">
    <property type="entry name" value="HAD-SF_hydro_IA"/>
</dbReference>